<comment type="caution">
    <text evidence="2">The sequence shown here is derived from an EMBL/GenBank/DDBJ whole genome shotgun (WGS) entry which is preliminary data.</text>
</comment>
<evidence type="ECO:0000256" key="1">
    <source>
        <dbReference type="SAM" id="SignalP"/>
    </source>
</evidence>
<feature type="signal peptide" evidence="1">
    <location>
        <begin position="1"/>
        <end position="24"/>
    </location>
</feature>
<feature type="chain" id="PRO_5035896112" evidence="1">
    <location>
        <begin position="25"/>
        <end position="59"/>
    </location>
</feature>
<dbReference type="Proteomes" id="UP000822688">
    <property type="component" value="Chromosome 7"/>
</dbReference>
<sequence length="59" mass="6666">MLQIVPVHHLANLLILLLYKRIWCYSISATLQVVDTVDTQLTCTRIHSKETMLGCAPSL</sequence>
<proteinExistence type="predicted"/>
<keyword evidence="1" id="KW-0732">Signal</keyword>
<protein>
    <submittedName>
        <fullName evidence="2">Uncharacterized protein</fullName>
    </submittedName>
</protein>
<evidence type="ECO:0000313" key="3">
    <source>
        <dbReference type="Proteomes" id="UP000822688"/>
    </source>
</evidence>
<organism evidence="2 3">
    <name type="scientific">Ceratodon purpureus</name>
    <name type="common">Fire moss</name>
    <name type="synonym">Dicranum purpureum</name>
    <dbReference type="NCBI Taxonomy" id="3225"/>
    <lineage>
        <taxon>Eukaryota</taxon>
        <taxon>Viridiplantae</taxon>
        <taxon>Streptophyta</taxon>
        <taxon>Embryophyta</taxon>
        <taxon>Bryophyta</taxon>
        <taxon>Bryophytina</taxon>
        <taxon>Bryopsida</taxon>
        <taxon>Dicranidae</taxon>
        <taxon>Pseudoditrichales</taxon>
        <taxon>Ditrichaceae</taxon>
        <taxon>Ceratodon</taxon>
    </lineage>
</organism>
<gene>
    <name evidence="2" type="ORF">KC19_7G165300</name>
</gene>
<accession>A0A8T0HAG6</accession>
<dbReference type="AlphaFoldDB" id="A0A8T0HAG6"/>
<dbReference type="EMBL" id="CM026428">
    <property type="protein sequence ID" value="KAG0567835.1"/>
    <property type="molecule type" value="Genomic_DNA"/>
</dbReference>
<evidence type="ECO:0000313" key="2">
    <source>
        <dbReference type="EMBL" id="KAG0567835.1"/>
    </source>
</evidence>
<keyword evidence="3" id="KW-1185">Reference proteome</keyword>
<name>A0A8T0HAG6_CERPU</name>
<reference evidence="2" key="1">
    <citation type="submission" date="2020-06" db="EMBL/GenBank/DDBJ databases">
        <title>WGS assembly of Ceratodon purpureus strain R40.</title>
        <authorList>
            <person name="Carey S.B."/>
            <person name="Jenkins J."/>
            <person name="Shu S."/>
            <person name="Lovell J.T."/>
            <person name="Sreedasyam A."/>
            <person name="Maumus F."/>
            <person name="Tiley G.P."/>
            <person name="Fernandez-Pozo N."/>
            <person name="Barry K."/>
            <person name="Chen C."/>
            <person name="Wang M."/>
            <person name="Lipzen A."/>
            <person name="Daum C."/>
            <person name="Saski C.A."/>
            <person name="Payton A.C."/>
            <person name="Mcbreen J.C."/>
            <person name="Conrad R.E."/>
            <person name="Kollar L.M."/>
            <person name="Olsson S."/>
            <person name="Huttunen S."/>
            <person name="Landis J.B."/>
            <person name="Wickett N.J."/>
            <person name="Johnson M.G."/>
            <person name="Rensing S.A."/>
            <person name="Grimwood J."/>
            <person name="Schmutz J."/>
            <person name="Mcdaniel S.F."/>
        </authorList>
    </citation>
    <scope>NUCLEOTIDE SEQUENCE</scope>
    <source>
        <strain evidence="2">R40</strain>
    </source>
</reference>